<feature type="transmembrane region" description="Helical" evidence="2">
    <location>
        <begin position="159"/>
        <end position="186"/>
    </location>
</feature>
<feature type="region of interest" description="Disordered" evidence="1">
    <location>
        <begin position="1"/>
        <end position="36"/>
    </location>
</feature>
<feature type="transmembrane region" description="Helical" evidence="2">
    <location>
        <begin position="47"/>
        <end position="67"/>
    </location>
</feature>
<dbReference type="VEuPathDB" id="FungiDB:ASPCADRAFT_206241"/>
<protein>
    <recommendedName>
        <fullName evidence="5">EXPERA domain-containing protein</fullName>
    </recommendedName>
</protein>
<dbReference type="Proteomes" id="UP000188318">
    <property type="component" value="Unassembled WGS sequence"/>
</dbReference>
<dbReference type="PANTHER" id="PTHR37919">
    <property type="entry name" value="PROTEIN CBG05606"/>
    <property type="match status" value="1"/>
</dbReference>
<dbReference type="OMA" id="LHSPIWT"/>
<keyword evidence="4" id="KW-1185">Reference proteome</keyword>
<feature type="compositionally biased region" description="Low complexity" evidence="1">
    <location>
        <begin position="16"/>
        <end position="32"/>
    </location>
</feature>
<proteinExistence type="predicted"/>
<feature type="transmembrane region" description="Helical" evidence="2">
    <location>
        <begin position="79"/>
        <end position="100"/>
    </location>
</feature>
<evidence type="ECO:0000313" key="3">
    <source>
        <dbReference type="EMBL" id="OOF97413.1"/>
    </source>
</evidence>
<evidence type="ECO:0000256" key="1">
    <source>
        <dbReference type="SAM" id="MobiDB-lite"/>
    </source>
</evidence>
<evidence type="ECO:0008006" key="5">
    <source>
        <dbReference type="Google" id="ProtNLM"/>
    </source>
</evidence>
<feature type="transmembrane region" description="Helical" evidence="2">
    <location>
        <begin position="206"/>
        <end position="227"/>
    </location>
</feature>
<dbReference type="EMBL" id="KV907497">
    <property type="protein sequence ID" value="OOF97413.1"/>
    <property type="molecule type" value="Genomic_DNA"/>
</dbReference>
<evidence type="ECO:0000256" key="2">
    <source>
        <dbReference type="SAM" id="Phobius"/>
    </source>
</evidence>
<keyword evidence="2" id="KW-0812">Transmembrane</keyword>
<feature type="transmembrane region" description="Helical" evidence="2">
    <location>
        <begin position="120"/>
        <end position="138"/>
    </location>
</feature>
<dbReference type="AlphaFoldDB" id="A0A1R3RSF9"/>
<sequence>MVSTRHHPTDFPPPSTARASSPSTPSTPSTSANGSTKRWVHVPSGVITLWLIVSVPLVLWDAGYVLLRPHSMPGNKLHSPIWTPYALYGTIDYMYGWPAFNARNGFTAAQTVLNLAETAGYIYYLVIVYTYGVSAGNTRRGKRKAKKGLLWMLKESKVVSGRTGAIALLVAYSAFIMTLGKTILYWLNEAFSGFDNIGHNDPWTLFFLWIIPNGLWIVFPGYGVYILGSEILASLESAAPRQRAGRPKLT</sequence>
<keyword evidence="2" id="KW-0472">Membrane</keyword>
<dbReference type="PANTHER" id="PTHR37919:SF2">
    <property type="entry name" value="EXPERA DOMAIN-CONTAINING PROTEIN"/>
    <property type="match status" value="1"/>
</dbReference>
<keyword evidence="2" id="KW-1133">Transmembrane helix</keyword>
<reference evidence="4" key="1">
    <citation type="journal article" date="2017" name="Genome Biol.">
        <title>Comparative genomics reveals high biological diversity and specific adaptations in the industrially and medically important fungal genus Aspergillus.</title>
        <authorList>
            <person name="de Vries R.P."/>
            <person name="Riley R."/>
            <person name="Wiebenga A."/>
            <person name="Aguilar-Osorio G."/>
            <person name="Amillis S."/>
            <person name="Uchima C.A."/>
            <person name="Anderluh G."/>
            <person name="Asadollahi M."/>
            <person name="Askin M."/>
            <person name="Barry K."/>
            <person name="Battaglia E."/>
            <person name="Bayram O."/>
            <person name="Benocci T."/>
            <person name="Braus-Stromeyer S.A."/>
            <person name="Caldana C."/>
            <person name="Canovas D."/>
            <person name="Cerqueira G.C."/>
            <person name="Chen F."/>
            <person name="Chen W."/>
            <person name="Choi C."/>
            <person name="Clum A."/>
            <person name="Dos Santos R.A."/>
            <person name="Damasio A.R."/>
            <person name="Diallinas G."/>
            <person name="Emri T."/>
            <person name="Fekete E."/>
            <person name="Flipphi M."/>
            <person name="Freyberg S."/>
            <person name="Gallo A."/>
            <person name="Gournas C."/>
            <person name="Habgood R."/>
            <person name="Hainaut M."/>
            <person name="Harispe M.L."/>
            <person name="Henrissat B."/>
            <person name="Hilden K.S."/>
            <person name="Hope R."/>
            <person name="Hossain A."/>
            <person name="Karabika E."/>
            <person name="Karaffa L."/>
            <person name="Karanyi Z."/>
            <person name="Krasevec N."/>
            <person name="Kuo A."/>
            <person name="Kusch H."/>
            <person name="LaButti K."/>
            <person name="Lagendijk E.L."/>
            <person name="Lapidus A."/>
            <person name="Levasseur A."/>
            <person name="Lindquist E."/>
            <person name="Lipzen A."/>
            <person name="Logrieco A.F."/>
            <person name="MacCabe A."/>
            <person name="Maekelae M.R."/>
            <person name="Malavazi I."/>
            <person name="Melin P."/>
            <person name="Meyer V."/>
            <person name="Mielnichuk N."/>
            <person name="Miskei M."/>
            <person name="Molnar A.P."/>
            <person name="Mule G."/>
            <person name="Ngan C.Y."/>
            <person name="Orejas M."/>
            <person name="Orosz E."/>
            <person name="Ouedraogo J.P."/>
            <person name="Overkamp K.M."/>
            <person name="Park H.-S."/>
            <person name="Perrone G."/>
            <person name="Piumi F."/>
            <person name="Punt P.J."/>
            <person name="Ram A.F."/>
            <person name="Ramon A."/>
            <person name="Rauscher S."/>
            <person name="Record E."/>
            <person name="Riano-Pachon D.M."/>
            <person name="Robert V."/>
            <person name="Roehrig J."/>
            <person name="Ruller R."/>
            <person name="Salamov A."/>
            <person name="Salih N.S."/>
            <person name="Samson R.A."/>
            <person name="Sandor E."/>
            <person name="Sanguinetti M."/>
            <person name="Schuetze T."/>
            <person name="Sepcic K."/>
            <person name="Shelest E."/>
            <person name="Sherlock G."/>
            <person name="Sophianopoulou V."/>
            <person name="Squina F.M."/>
            <person name="Sun H."/>
            <person name="Susca A."/>
            <person name="Todd R.B."/>
            <person name="Tsang A."/>
            <person name="Unkles S.E."/>
            <person name="van de Wiele N."/>
            <person name="van Rossen-Uffink D."/>
            <person name="Oliveira J.V."/>
            <person name="Vesth T.C."/>
            <person name="Visser J."/>
            <person name="Yu J.-H."/>
            <person name="Zhou M."/>
            <person name="Andersen M.R."/>
            <person name="Archer D.B."/>
            <person name="Baker S.E."/>
            <person name="Benoit I."/>
            <person name="Brakhage A.A."/>
            <person name="Braus G.H."/>
            <person name="Fischer R."/>
            <person name="Frisvad J.C."/>
            <person name="Goldman G.H."/>
            <person name="Houbraken J."/>
            <person name="Oakley B."/>
            <person name="Pocsi I."/>
            <person name="Scazzocchio C."/>
            <person name="Seiboth B."/>
            <person name="vanKuyk P.A."/>
            <person name="Wortman J."/>
            <person name="Dyer P.S."/>
            <person name="Grigoriev I.V."/>
        </authorList>
    </citation>
    <scope>NUCLEOTIDE SEQUENCE [LARGE SCALE GENOMIC DNA]</scope>
    <source>
        <strain evidence="4">ITEM 5010</strain>
    </source>
</reference>
<evidence type="ECO:0000313" key="4">
    <source>
        <dbReference type="Proteomes" id="UP000188318"/>
    </source>
</evidence>
<gene>
    <name evidence="3" type="ORF">ASPCADRAFT_206241</name>
</gene>
<name>A0A1R3RSF9_ASPC5</name>
<dbReference type="STRING" id="602072.A0A1R3RSF9"/>
<organism evidence="3 4">
    <name type="scientific">Aspergillus carbonarius (strain ITEM 5010)</name>
    <dbReference type="NCBI Taxonomy" id="602072"/>
    <lineage>
        <taxon>Eukaryota</taxon>
        <taxon>Fungi</taxon>
        <taxon>Dikarya</taxon>
        <taxon>Ascomycota</taxon>
        <taxon>Pezizomycotina</taxon>
        <taxon>Eurotiomycetes</taxon>
        <taxon>Eurotiomycetidae</taxon>
        <taxon>Eurotiales</taxon>
        <taxon>Aspergillaceae</taxon>
        <taxon>Aspergillus</taxon>
        <taxon>Aspergillus subgen. Circumdati</taxon>
    </lineage>
</organism>
<accession>A0A1R3RSF9</accession>
<dbReference type="OrthoDB" id="60858at2759"/>